<dbReference type="SUPFAM" id="SSF52540">
    <property type="entry name" value="P-loop containing nucleoside triphosphate hydrolases"/>
    <property type="match status" value="1"/>
</dbReference>
<dbReference type="EMBL" id="LK996017">
    <property type="protein sequence ID" value="CDX02454.1"/>
    <property type="molecule type" value="Genomic_DNA"/>
</dbReference>
<organism evidence="4">
    <name type="scientific">Desulfitobacterium hafniense</name>
    <name type="common">Desulfitobacterium frappieri</name>
    <dbReference type="NCBI Taxonomy" id="49338"/>
    <lineage>
        <taxon>Bacteria</taxon>
        <taxon>Bacillati</taxon>
        <taxon>Bacillota</taxon>
        <taxon>Clostridia</taxon>
        <taxon>Eubacteriales</taxon>
        <taxon>Desulfitobacteriaceae</taxon>
        <taxon>Desulfitobacterium</taxon>
    </lineage>
</organism>
<dbReference type="InterPro" id="IPR014217">
    <property type="entry name" value="Spore_III_AA"/>
</dbReference>
<dbReference type="Pfam" id="PF19568">
    <property type="entry name" value="Spore_III_AA"/>
    <property type="match status" value="1"/>
</dbReference>
<feature type="domain" description="AAA+ ATPase" evidence="3">
    <location>
        <begin position="185"/>
        <end position="325"/>
    </location>
</feature>
<evidence type="ECO:0000313" key="4">
    <source>
        <dbReference type="EMBL" id="CDX02454.1"/>
    </source>
</evidence>
<evidence type="ECO:0000259" key="3">
    <source>
        <dbReference type="SMART" id="SM00382"/>
    </source>
</evidence>
<dbReference type="NCBIfam" id="TIGR02858">
    <property type="entry name" value="spore_III_AA"/>
    <property type="match status" value="1"/>
</dbReference>
<protein>
    <submittedName>
        <fullName evidence="4">Stage III sporulation protein AA</fullName>
    </submittedName>
</protein>
<keyword evidence="2" id="KW-0067">ATP-binding</keyword>
<dbReference type="Gene3D" id="3.40.50.300">
    <property type="entry name" value="P-loop containing nucleotide triphosphate hydrolases"/>
    <property type="match status" value="1"/>
</dbReference>
<gene>
    <name evidence="4" type="ORF">DPCES_2567</name>
</gene>
<evidence type="ECO:0000256" key="1">
    <source>
        <dbReference type="ARBA" id="ARBA00022741"/>
    </source>
</evidence>
<dbReference type="PANTHER" id="PTHR20953">
    <property type="entry name" value="KINASE-RELATED"/>
    <property type="match status" value="1"/>
</dbReference>
<dbReference type="AlphaFoldDB" id="A0A098B0R0"/>
<reference evidence="4" key="1">
    <citation type="submission" date="2014-07" db="EMBL/GenBank/DDBJ databases">
        <authorList>
            <person name="Hornung V.Bastian."/>
        </authorList>
    </citation>
    <scope>NUCLEOTIDE SEQUENCE</scope>
    <source>
        <strain evidence="4">PCE-S</strain>
    </source>
</reference>
<dbReference type="SMART" id="SM00382">
    <property type="entry name" value="AAA"/>
    <property type="match status" value="1"/>
</dbReference>
<sequence length="361" mass="39920">MSLRYTLHPINPNPELKPKTKPLAVSINQGKVAGKNPSEDFGRWFGSNLAGIFLQIQDIALKDIEEIRLRIERPLLILGHHRELFIDEQGRTVAAEKGYRVQREDVLQALERMTQSSLYAAEEEMKQGFITLPGGHRVGITGEAIMKQGEVQTLKHISALNIRLAKAVEGKAELILPRLLTKEGTLHHTLILSPPRAGKTTLLRDLIRRLSDGSPALNLPGQTVGVVDERRELAGMWQGIPAYNLGCRTDILDGCPKRMGINMLIRSMAPQVVAVDELGHPEDVEAVLDALRTGVKILSTAHAATMSEALRRPTLKALFEFGVFERVVVLSRRQGPGTVEEIIVLAPTDRVHKEMVRGDAL</sequence>
<dbReference type="PATRIC" id="fig|49338.4.peg.2757"/>
<dbReference type="PANTHER" id="PTHR20953:SF3">
    <property type="entry name" value="P-LOOP CONTAINING NUCLEOSIDE TRIPHOSPHATE HYDROLASES SUPERFAMILY PROTEIN"/>
    <property type="match status" value="1"/>
</dbReference>
<dbReference type="InterPro" id="IPR003593">
    <property type="entry name" value="AAA+_ATPase"/>
</dbReference>
<proteinExistence type="predicted"/>
<dbReference type="InterPro" id="IPR045735">
    <property type="entry name" value="Spore_III_AA_AAA+_ATPase"/>
</dbReference>
<accession>A0A098B0R0</accession>
<dbReference type="GO" id="GO:0005524">
    <property type="term" value="F:ATP binding"/>
    <property type="evidence" value="ECO:0007669"/>
    <property type="project" value="UniProtKB-KW"/>
</dbReference>
<dbReference type="InterPro" id="IPR027417">
    <property type="entry name" value="P-loop_NTPase"/>
</dbReference>
<dbReference type="RefSeq" id="WP_005810909.1">
    <property type="nucleotide sequence ID" value="NZ_CABKQQ010000029.1"/>
</dbReference>
<keyword evidence="1" id="KW-0547">Nucleotide-binding</keyword>
<name>A0A098B0R0_DESHA</name>
<evidence type="ECO:0000256" key="2">
    <source>
        <dbReference type="ARBA" id="ARBA00022840"/>
    </source>
</evidence>